<dbReference type="EMBL" id="KT633507">
    <property type="protein sequence ID" value="AMY60541.1"/>
    <property type="molecule type" value="Genomic_DNA"/>
</dbReference>
<organism evidence="2">
    <name type="scientific">Psalidodon scabripinnis</name>
    <dbReference type="NCBI Taxonomy" id="66174"/>
    <lineage>
        <taxon>Eukaryota</taxon>
        <taxon>Metazoa</taxon>
        <taxon>Chordata</taxon>
        <taxon>Craniata</taxon>
        <taxon>Vertebrata</taxon>
        <taxon>Euteleostomi</taxon>
        <taxon>Actinopterygii</taxon>
        <taxon>Neopterygii</taxon>
        <taxon>Teleostei</taxon>
        <taxon>Ostariophysi</taxon>
        <taxon>Characiformes</taxon>
        <taxon>Characoidei</taxon>
        <taxon>Acestrorhamphidae</taxon>
        <taxon>Acestrorhamphidae polyphyletic genera</taxon>
        <taxon>Psalidodon</taxon>
    </lineage>
</organism>
<proteinExistence type="predicted"/>
<dbReference type="AlphaFoldDB" id="A0A165QHZ7"/>
<feature type="region of interest" description="Disordered" evidence="1">
    <location>
        <begin position="26"/>
        <end position="65"/>
    </location>
</feature>
<protein>
    <submittedName>
        <fullName evidence="2">H4 histone</fullName>
    </submittedName>
</protein>
<feature type="non-terminal residue" evidence="2">
    <location>
        <position position="1"/>
    </location>
</feature>
<feature type="non-terminal residue" evidence="2">
    <location>
        <position position="65"/>
    </location>
</feature>
<accession>A0A165QHZ7</accession>
<evidence type="ECO:0000256" key="1">
    <source>
        <dbReference type="SAM" id="MobiDB-lite"/>
    </source>
</evidence>
<feature type="compositionally biased region" description="Basic and acidic residues" evidence="1">
    <location>
        <begin position="26"/>
        <end position="54"/>
    </location>
</feature>
<evidence type="ECO:0000313" key="2">
    <source>
        <dbReference type="EMBL" id="AMY60541.1"/>
    </source>
</evidence>
<name>A0A165QHZ7_9TELE</name>
<reference evidence="2" key="1">
    <citation type="submission" date="2015-08" db="EMBL/GenBank/DDBJ databases">
        <title>Variability and evolutionary implications of repetitive DNA dynamics in Astyanax scabripinnis (Teleostei: Characidae).</title>
        <authorList>
            <person name="Barbosa P."/>
            <person name="Viola Leal E."/>
            <person name="Silva M."/>
            <person name="Cristina Almeida M."/>
            <person name="Ricardo Vicari M."/>
            <person name="Moreira-Filho O."/>
            <person name="Ferreira Artoni R."/>
        </authorList>
    </citation>
    <scope>NUCLEOTIDE SEQUENCE</scope>
    <source>
        <strain evidence="2">E</strain>
    </source>
</reference>
<sequence>GDHQARYPPSCASWWSQAYLRSDLRGDPRCAESVPGERDQRRSHLHRARQEKDRHRYGRGLRPQT</sequence>